<proteinExistence type="predicted"/>
<feature type="transmembrane region" description="Helical" evidence="2">
    <location>
        <begin position="16"/>
        <end position="39"/>
    </location>
</feature>
<sequence length="1104" mass="122531">MKTEWLKGNSRKYIRTGLWVLGVLMAAFLLCFAVLKWAVLRPEKLTPLVISNVNKVIDGKLSCKSIELTLFETFPHIGVALTDGVLVSGVTPDSVLTESGALIAGQDSLIAFQKCIVSLRPLDYLFGGKITLGEVTIQRPVIRTFIDELGKGNWEIVQTEADSADQKDTKLPPIEIKRIEISDAEFTFRDVRKDIFCKIEKFFFASDGSLVKGATKFDIKSKSESLLFESPQYTLTNHMRLALAGQVAFSNNYNRIALKGASLMVNNLPFDADGWVERSPDGESMQMDMEMGLTVTDLNEIIPYIPDAFLKNKDQIRARGKVILEGSVRGTLDNRQYPSVALCCKIENGAYRMKDSESGIDTLNLDVDLMVNGLHPDSSYLSVENSLIKGLSTSLELSGKVTDLLSNPKVDARMKGSVDFTRLAKEFLNTDSLLLEGAVSSDIRLSFTQQDILSGQFGRIKTDGGLKIKNFKAYSEPLGMDVFISDAVLAMGRDTATVLPKGSKGIGALQATLSMDSLQFKYKDLANTNISKLKLQARTTPERDTAAVIPLGGTLEFDRLQTLMPDSVWVIARHSVLKGGMRASADDKKVPVARLSFSLDSLQYFIPQIRTAVMLDNSSFTVEALPYKSVRNQRASAGLSARGDSLRNSPSARRFTASGDSAKRTNNDNSILRKWEVRGNVVFQKMRLLSRLFPLPVEMNNSNVSFTTNTVKLDGARLQAGKSDLKLSGEITSIRRALLRGGKLKGKLAIESDYIDCNELIQAINAGVLFSEENEKSRHTVQADNNPEVFDEALMHKELTATQTDTAGLLLVIPSYLDLSLHTRAKEIVFNNLNLNEVTGTVVMRDQRIQLTDLTMHSNMGEGKLSMIYTATDKHRGSTGFDLDVKQILVDKLISLFPSIDTLLPMLRSFEGVVDCQMAASCELDSTLMVKLPTLRASCSLQGKNMVLLDGETFTEISKKMMFKNKNRNMIDSISVDMVVKDNKMEVFPFIVQMDRYKVAVGGTQQMDMSFNYHISVLKSPVPFKLGIDIKGTPEKFDYDITKCRYKDLFSPSKTNRLDTVKINVRKQIYDSVRKQMNLLSSEPESIRPSGNLALEQVAEKPEE</sequence>
<evidence type="ECO:0000313" key="4">
    <source>
        <dbReference type="Proteomes" id="UP000190852"/>
    </source>
</evidence>
<reference evidence="4" key="1">
    <citation type="submission" date="2017-02" db="EMBL/GenBank/DDBJ databases">
        <authorList>
            <person name="Varghese N."/>
            <person name="Submissions S."/>
        </authorList>
    </citation>
    <scope>NUCLEOTIDE SEQUENCE [LARGE SCALE GENOMIC DNA]</scope>
    <source>
        <strain evidence="4">DSM 24967</strain>
    </source>
</reference>
<dbReference type="Proteomes" id="UP000190852">
    <property type="component" value="Unassembled WGS sequence"/>
</dbReference>
<feature type="region of interest" description="Disordered" evidence="1">
    <location>
        <begin position="638"/>
        <end position="663"/>
    </location>
</feature>
<keyword evidence="4" id="KW-1185">Reference proteome</keyword>
<keyword evidence="2" id="KW-1133">Transmembrane helix</keyword>
<gene>
    <name evidence="3" type="ORF">SAMN05660349_03243</name>
</gene>
<dbReference type="InterPro" id="IPR052894">
    <property type="entry name" value="AsmA-related"/>
</dbReference>
<name>A0A1T5F0M4_9BACT</name>
<dbReference type="PANTHER" id="PTHR30441">
    <property type="entry name" value="DUF748 DOMAIN-CONTAINING PROTEIN"/>
    <property type="match status" value="1"/>
</dbReference>
<evidence type="ECO:0000256" key="2">
    <source>
        <dbReference type="SAM" id="Phobius"/>
    </source>
</evidence>
<dbReference type="EMBL" id="FUYQ01000035">
    <property type="protein sequence ID" value="SKB89679.1"/>
    <property type="molecule type" value="Genomic_DNA"/>
</dbReference>
<keyword evidence="2" id="KW-0812">Transmembrane</keyword>
<dbReference type="PANTHER" id="PTHR30441:SF8">
    <property type="entry name" value="DUF748 DOMAIN-CONTAINING PROTEIN"/>
    <property type="match status" value="1"/>
</dbReference>
<keyword evidence="2" id="KW-0472">Membrane</keyword>
<dbReference type="AlphaFoldDB" id="A0A1T5F0M4"/>
<feature type="region of interest" description="Disordered" evidence="1">
    <location>
        <begin position="1082"/>
        <end position="1104"/>
    </location>
</feature>
<evidence type="ECO:0000256" key="1">
    <source>
        <dbReference type="SAM" id="MobiDB-lite"/>
    </source>
</evidence>
<dbReference type="RefSeq" id="WP_079684601.1">
    <property type="nucleotide sequence ID" value="NZ_FUYQ01000035.1"/>
</dbReference>
<protein>
    <submittedName>
        <fullName evidence="3">AsmA-like C-terminal region</fullName>
    </submittedName>
</protein>
<accession>A0A1T5F0M4</accession>
<dbReference type="GO" id="GO:0005886">
    <property type="term" value="C:plasma membrane"/>
    <property type="evidence" value="ECO:0007669"/>
    <property type="project" value="TreeGrafter"/>
</dbReference>
<dbReference type="GO" id="GO:0090313">
    <property type="term" value="P:regulation of protein targeting to membrane"/>
    <property type="evidence" value="ECO:0007669"/>
    <property type="project" value="TreeGrafter"/>
</dbReference>
<organism evidence="3 4">
    <name type="scientific">Parabacteroides chartae</name>
    <dbReference type="NCBI Taxonomy" id="1037355"/>
    <lineage>
        <taxon>Bacteria</taxon>
        <taxon>Pseudomonadati</taxon>
        <taxon>Bacteroidota</taxon>
        <taxon>Bacteroidia</taxon>
        <taxon>Bacteroidales</taxon>
        <taxon>Tannerellaceae</taxon>
        <taxon>Parabacteroides</taxon>
    </lineage>
</organism>
<evidence type="ECO:0000313" key="3">
    <source>
        <dbReference type="EMBL" id="SKB89679.1"/>
    </source>
</evidence>